<evidence type="ECO:0000313" key="2">
    <source>
        <dbReference type="Proteomes" id="UP001252875"/>
    </source>
</evidence>
<protein>
    <submittedName>
        <fullName evidence="1">DUF6414 family protein</fullName>
    </submittedName>
</protein>
<dbReference type="EMBL" id="JARPYI010000008">
    <property type="protein sequence ID" value="MDT2600950.1"/>
    <property type="molecule type" value="Genomic_DNA"/>
</dbReference>
<reference evidence="1 2" key="1">
    <citation type="submission" date="2023-03" db="EMBL/GenBank/DDBJ databases">
        <authorList>
            <person name="Shen W."/>
            <person name="Cai J."/>
        </authorList>
    </citation>
    <scope>NUCLEOTIDE SEQUENCE [LARGE SCALE GENOMIC DNA]</scope>
    <source>
        <strain evidence="1 2">D6-4</strain>
    </source>
</reference>
<dbReference type="Proteomes" id="UP001252875">
    <property type="component" value="Unassembled WGS sequence"/>
</dbReference>
<proteinExistence type="predicted"/>
<gene>
    <name evidence="1" type="ORF">P7D85_14280</name>
</gene>
<keyword evidence="2" id="KW-1185">Reference proteome</keyword>
<comment type="caution">
    <text evidence="1">The sequence shown here is derived from an EMBL/GenBank/DDBJ whole genome shotgun (WGS) entry which is preliminary data.</text>
</comment>
<evidence type="ECO:0000313" key="1">
    <source>
        <dbReference type="EMBL" id="MDT2600950.1"/>
    </source>
</evidence>
<organism evidence="1 2">
    <name type="scientific">Enterococcus hulanensis</name>
    <dbReference type="NCBI Taxonomy" id="2559929"/>
    <lineage>
        <taxon>Bacteria</taxon>
        <taxon>Bacillati</taxon>
        <taxon>Bacillota</taxon>
        <taxon>Bacilli</taxon>
        <taxon>Lactobacillales</taxon>
        <taxon>Enterococcaceae</taxon>
        <taxon>Enterococcus</taxon>
    </lineage>
</organism>
<sequence length="258" mass="30419">MNGISKIIYFDRETFQNSLEEHSGGYVRNQLVKEVDRRSAVFGKVESTIGLGIPFFERLKFLFSGNISQNYLRRKGSKVVVTSTEISDFKKIENSFLCFKNKRISDIKNSTTYFEAVFNHVNLLKNESEKNKCIEVFKKFREQFEGYDLYKIDDKNYVRFNQNAFISNIHRNELLMTEIDIYCIYVGLFKRDEFDFVKNIQSVFHLSNLELLEIFYQSEFENMVKDSNLKWSLETDLKEIKLYDVVSAKVSNNSIDTT</sequence>
<dbReference type="RefSeq" id="WP_311822961.1">
    <property type="nucleotide sequence ID" value="NZ_JARPYF010000008.1"/>
</dbReference>
<name>A0ABU3F1F1_9ENTE</name>
<accession>A0ABU3F1F1</accession>